<feature type="compositionally biased region" description="Basic and acidic residues" evidence="1">
    <location>
        <begin position="325"/>
        <end position="347"/>
    </location>
</feature>
<dbReference type="EMBL" id="AAVO02000009">
    <property type="protein sequence ID" value="EDM87094.1"/>
    <property type="molecule type" value="Genomic_DNA"/>
</dbReference>
<reference evidence="3 4" key="1">
    <citation type="submission" date="2007-03" db="EMBL/GenBank/DDBJ databases">
        <authorList>
            <person name="Fulton L."/>
            <person name="Clifton S."/>
            <person name="Fulton B."/>
            <person name="Xu J."/>
            <person name="Minx P."/>
            <person name="Pepin K.H."/>
            <person name="Johnson M."/>
            <person name="Thiruvilangam P."/>
            <person name="Bhonagiri V."/>
            <person name="Nash W.E."/>
            <person name="Mardis E.R."/>
            <person name="Wilson R.K."/>
        </authorList>
    </citation>
    <scope>NUCLEOTIDE SEQUENCE [LARGE SCALE GENOMIC DNA]</scope>
    <source>
        <strain evidence="3 4">ATCC 29174</strain>
    </source>
</reference>
<organism evidence="3 4">
    <name type="scientific">Blautia obeum ATCC 29174</name>
    <dbReference type="NCBI Taxonomy" id="411459"/>
    <lineage>
        <taxon>Bacteria</taxon>
        <taxon>Bacillati</taxon>
        <taxon>Bacillota</taxon>
        <taxon>Clostridia</taxon>
        <taxon>Lachnospirales</taxon>
        <taxon>Lachnospiraceae</taxon>
        <taxon>Blautia</taxon>
    </lineage>
</organism>
<evidence type="ECO:0000256" key="1">
    <source>
        <dbReference type="SAM" id="MobiDB-lite"/>
    </source>
</evidence>
<reference evidence="3 4" key="2">
    <citation type="submission" date="2007-04" db="EMBL/GenBank/DDBJ databases">
        <title>Draft genome sequence of Ruminococcus obeum (ATCC 29174).</title>
        <authorList>
            <person name="Sudarsanam P."/>
            <person name="Ley R."/>
            <person name="Guruge J."/>
            <person name="Turnbaugh P.J."/>
            <person name="Mahowald M."/>
            <person name="Liep D."/>
            <person name="Gordon J."/>
        </authorList>
    </citation>
    <scope>NUCLEOTIDE SEQUENCE [LARGE SCALE GENOMIC DNA]</scope>
    <source>
        <strain evidence="3 4">ATCC 29174</strain>
    </source>
</reference>
<dbReference type="Pfam" id="PF03432">
    <property type="entry name" value="Relaxase"/>
    <property type="match status" value="1"/>
</dbReference>
<name>A5ZTD9_9FIRM</name>
<protein>
    <submittedName>
        <fullName evidence="3">Relaxase/mobilization nuclease domain protein</fullName>
    </submittedName>
</protein>
<feature type="region of interest" description="Disordered" evidence="1">
    <location>
        <begin position="324"/>
        <end position="351"/>
    </location>
</feature>
<comment type="caution">
    <text evidence="3">The sequence shown here is derived from an EMBL/GenBank/DDBJ whole genome shotgun (WGS) entry which is preliminary data.</text>
</comment>
<feature type="domain" description="MobA/VirD2-like nuclease" evidence="2">
    <location>
        <begin position="56"/>
        <end position="158"/>
    </location>
</feature>
<dbReference type="HOGENOM" id="CLU_040918_0_0_9"/>
<evidence type="ECO:0000313" key="4">
    <source>
        <dbReference type="Proteomes" id="UP000006002"/>
    </source>
</evidence>
<dbReference type="Proteomes" id="UP000006002">
    <property type="component" value="Unassembled WGS sequence"/>
</dbReference>
<dbReference type="AlphaFoldDB" id="A5ZTD9"/>
<proteinExistence type="predicted"/>
<evidence type="ECO:0000313" key="3">
    <source>
        <dbReference type="EMBL" id="EDM87094.1"/>
    </source>
</evidence>
<dbReference type="InterPro" id="IPR005094">
    <property type="entry name" value="Endonuclease_MobA/VirD2"/>
</dbReference>
<sequence length="565" mass="66018">MQIIEITQEKTDMAILKHIASKNADYGEAERYLIFQHDEYTQKPILDDNGNMLLREEYYLDGINCDPFTFDAECRETNAFFHKNQSFNEIKSHHYIISFDPKDQEEHGLTGEQAQKLGVEYARENFPGHQALVCTHTDGHNGSGNIHVHIVINSVRKYDTEPQPYIEFDRDSKSGYKHHLSDRYRIYLKQKVMDMCHSNGLNQVDLLTSAERKISEKEYWAKRRGQKNLDEHNTELKKKGLTPRQTTFQTEKQYLRDAIDTVSSQATSQEEFSRLLSDRYNITFKVSRGRYSYLHPNRQKYITGRNLGTLYEENHLLQVFQDNSSRQHAEKSHSTDRPVTDFSEKSKSSASIQTDETTHSFLFIKSDLRLVTDLQHCIKAQQSQAYAQKVKLSNLKMMAQTVAYVQEHGFQSKEDLDTALSNASAQSTDAKNTLKSTDDSLKSINEQIHYTGQYLANKSIYFDYRKSRNKEKFYEDHRAELTLYESALRVLKEKAQGKKLPTLKMLREEKSRLTELQTVQRDEFNSRREYERELRTVCSNVDIILNHPHIQESLHETSQEHSCFR</sequence>
<gene>
    <name evidence="3" type="ORF">RUMOBE_02268</name>
</gene>
<dbReference type="eggNOG" id="COG3843">
    <property type="taxonomic scope" value="Bacteria"/>
</dbReference>
<evidence type="ECO:0000259" key="2">
    <source>
        <dbReference type="Pfam" id="PF03432"/>
    </source>
</evidence>
<accession>A5ZTD9</accession>